<keyword evidence="1 2" id="KW-0597">Phosphoprotein</keyword>
<dbReference type="CDD" id="cd17546">
    <property type="entry name" value="REC_hyHK_CKI1_RcsC-like"/>
    <property type="match status" value="1"/>
</dbReference>
<keyword evidence="5" id="KW-1185">Reference proteome</keyword>
<dbReference type="InterPro" id="IPR011006">
    <property type="entry name" value="CheY-like_superfamily"/>
</dbReference>
<dbReference type="Pfam" id="PF00072">
    <property type="entry name" value="Response_reg"/>
    <property type="match status" value="1"/>
</dbReference>
<organism evidence="4 5">
    <name type="scientific">Oleiphilus messinensis</name>
    <dbReference type="NCBI Taxonomy" id="141451"/>
    <lineage>
        <taxon>Bacteria</taxon>
        <taxon>Pseudomonadati</taxon>
        <taxon>Pseudomonadota</taxon>
        <taxon>Gammaproteobacteria</taxon>
        <taxon>Oceanospirillales</taxon>
        <taxon>Oleiphilaceae</taxon>
        <taxon>Oleiphilus</taxon>
    </lineage>
</organism>
<evidence type="ECO:0000259" key="3">
    <source>
        <dbReference type="PROSITE" id="PS50110"/>
    </source>
</evidence>
<dbReference type="PANTHER" id="PTHR45339:SF3">
    <property type="entry name" value="HISTIDINE KINASE"/>
    <property type="match status" value="1"/>
</dbReference>
<evidence type="ECO:0000313" key="4">
    <source>
        <dbReference type="EMBL" id="ARU57795.1"/>
    </source>
</evidence>
<dbReference type="GO" id="GO:0000160">
    <property type="term" value="P:phosphorelay signal transduction system"/>
    <property type="evidence" value="ECO:0007669"/>
    <property type="project" value="InterPro"/>
</dbReference>
<evidence type="ECO:0000256" key="1">
    <source>
        <dbReference type="ARBA" id="ARBA00022553"/>
    </source>
</evidence>
<protein>
    <submittedName>
        <fullName evidence="4">Response regulator</fullName>
    </submittedName>
</protein>
<sequence length="253" mass="28263">MKKIIISHVGLLERDMVLLKNLSQLSTTWLGNFELADHPGQSGGQLLIVDADSEASRRTWYELKSHSWFEKTIVISRQKSPIKGADIQLTRPLIFRRLADALQKVMSEPSSRESSRQGKRVLIVDDSPAVQTFLNEKLRHFLDGNTVIDIAESGEAAIVQAQDNEYDLVFMDVMMPGMDGYTACKMIKAHSQSKVVMLTSKSSAINRVKAKISGCDGYITKPPKDQELAQVLQRYVGAPEHTTSIDNMPVYGR</sequence>
<dbReference type="InterPro" id="IPR001789">
    <property type="entry name" value="Sig_transdc_resp-reg_receiver"/>
</dbReference>
<feature type="modified residue" description="4-aspartylphosphate" evidence="2">
    <location>
        <position position="172"/>
    </location>
</feature>
<dbReference type="PANTHER" id="PTHR45339">
    <property type="entry name" value="HYBRID SIGNAL TRANSDUCTION HISTIDINE KINASE J"/>
    <property type="match status" value="1"/>
</dbReference>
<evidence type="ECO:0000313" key="5">
    <source>
        <dbReference type="Proteomes" id="UP000196027"/>
    </source>
</evidence>
<dbReference type="KEGG" id="ome:OLMES_3774"/>
<name>A0A1Y0IEA1_9GAMM</name>
<dbReference type="OrthoDB" id="9800897at2"/>
<dbReference type="EMBL" id="CP021425">
    <property type="protein sequence ID" value="ARU57795.1"/>
    <property type="molecule type" value="Genomic_DNA"/>
</dbReference>
<gene>
    <name evidence="4" type="ORF">OLMES_3774</name>
</gene>
<dbReference type="SMART" id="SM00448">
    <property type="entry name" value="REC"/>
    <property type="match status" value="1"/>
</dbReference>
<evidence type="ECO:0000256" key="2">
    <source>
        <dbReference type="PROSITE-ProRule" id="PRU00169"/>
    </source>
</evidence>
<dbReference type="AlphaFoldDB" id="A0A1Y0IEA1"/>
<dbReference type="RefSeq" id="WP_087462651.1">
    <property type="nucleotide sequence ID" value="NZ_CP021425.1"/>
</dbReference>
<dbReference type="PROSITE" id="PS50110">
    <property type="entry name" value="RESPONSE_REGULATORY"/>
    <property type="match status" value="1"/>
</dbReference>
<accession>A0A1Y0IEA1</accession>
<proteinExistence type="predicted"/>
<reference evidence="4 5" key="1">
    <citation type="submission" date="2017-05" db="EMBL/GenBank/DDBJ databases">
        <title>Genomic insights into alkan degradation activity of Oleiphilus messinensis.</title>
        <authorList>
            <person name="Kozyavkin S.A."/>
            <person name="Slesarev A.I."/>
            <person name="Golyshin P.N."/>
            <person name="Korzhenkov A."/>
            <person name="Golyshina O.N."/>
            <person name="Toshchakov S.V."/>
        </authorList>
    </citation>
    <scope>NUCLEOTIDE SEQUENCE [LARGE SCALE GENOMIC DNA]</scope>
    <source>
        <strain evidence="4 5">ME102</strain>
    </source>
</reference>
<dbReference type="Proteomes" id="UP000196027">
    <property type="component" value="Chromosome"/>
</dbReference>
<dbReference type="Gene3D" id="3.40.50.2300">
    <property type="match status" value="1"/>
</dbReference>
<feature type="domain" description="Response regulatory" evidence="3">
    <location>
        <begin position="120"/>
        <end position="236"/>
    </location>
</feature>
<dbReference type="SUPFAM" id="SSF52172">
    <property type="entry name" value="CheY-like"/>
    <property type="match status" value="1"/>
</dbReference>